<feature type="domain" description="Phosphofurin acidic cluster sorting protein 1/2 N-terminal C2" evidence="4">
    <location>
        <begin position="15"/>
        <end position="160"/>
    </location>
</feature>
<feature type="compositionally biased region" description="Low complexity" evidence="3">
    <location>
        <begin position="316"/>
        <end position="325"/>
    </location>
</feature>
<sequence>MSNTDRGGGPQSASLPMNYFASWEVSNRLNPGWVPRELLLKIDHIKLLQPIDVDSTRQEILKFPTRSIVVAVSAESSRRVLRSSELDLDADNRLDTAVHLSFTLPYAHCLKNDLSNIVTISIQRRKRYKHRPIKGYKTLGTSTINLSQVLQHDFSGQVEMVDKEGRVIGVLGIERAVTTSIEGKTTQDDGADSDDSLEASDIEDEDRARRPQRKPIGQLRKFMARMIHDPMLLSKLKRRRRNRAHPPEGQQPGTEDEDDDDDDDEAEELDEIALLEMLRMGSEVASLYSDESDTDDVPVTNLPYLAPFYGPRTGRRAGAPAAATGAHHRHSLGHAHGLGIGYTSHAQQQQQQHQEPQQQQQQEPQQPQTQQQQPQHTGRSVAAAFSLPFGQRSPAAPAQHAPRTPGRSRNKSEKDAAESPTRAQQLFRAGSLTRQYASPPRHQGLSTSPRVSRSDLPPPAGLVATAPDEISAALERNPDCVVVGCASDRMYTALVQSSSHPLHHALTERGTATEAIVLPDDPSRARACITTLLSTAESMAKDREARSGVRTGLQPAFTCVVVTDGTAIARLLDAMVSTTTRARCPPSFRVVPSDKQDHLCRRIAAVDSEYQLRFGGDDWHMLLSHYSVEAASQDQVLQRLKTYITTATRPLSFEAGQVQVQTDKEGSESLVFLSRVQFGLGDPSDTDLSSSTPRDDLDIELDFKPVPREREDANMTGVKGTIKAVVIERIQDPFTAEQPKHGRLKLHVTRGPPKQKIKRLMTKKELEGNLDVDAEAVLCKPSRGKPKLCLVVDGCIYPDIDQCYITGVHPSTSRRIAIGSFPPASSSSAA</sequence>
<evidence type="ECO:0000313" key="6">
    <source>
        <dbReference type="Proteomes" id="UP000007799"/>
    </source>
</evidence>
<evidence type="ECO:0000256" key="2">
    <source>
        <dbReference type="ARBA" id="ARBA00022553"/>
    </source>
</evidence>
<feature type="compositionally biased region" description="Basic residues" evidence="3">
    <location>
        <begin position="235"/>
        <end position="244"/>
    </location>
</feature>
<gene>
    <name evidence="5" type="ORF">PTSG_11728</name>
</gene>
<dbReference type="Pfam" id="PF25332">
    <property type="entry name" value="C2_PACS_N"/>
    <property type="match status" value="1"/>
</dbReference>
<dbReference type="GeneID" id="16078004"/>
<dbReference type="GO" id="GO:0072659">
    <property type="term" value="P:protein localization to plasma membrane"/>
    <property type="evidence" value="ECO:0007669"/>
    <property type="project" value="TreeGrafter"/>
</dbReference>
<proteinExistence type="inferred from homology"/>
<dbReference type="OrthoDB" id="28829at2759"/>
<dbReference type="eggNOG" id="KOG3709">
    <property type="taxonomic scope" value="Eukaryota"/>
</dbReference>
<dbReference type="InterPro" id="IPR057541">
    <property type="entry name" value="PACS1/2_N"/>
</dbReference>
<dbReference type="KEGG" id="sre:PTSG_11728"/>
<accession>F2U0B8</accession>
<name>F2U0B8_SALR5</name>
<comment type="similarity">
    <text evidence="1">Belongs to the PACS family.</text>
</comment>
<organism evidence="6">
    <name type="scientific">Salpingoeca rosetta (strain ATCC 50818 / BSB-021)</name>
    <dbReference type="NCBI Taxonomy" id="946362"/>
    <lineage>
        <taxon>Eukaryota</taxon>
        <taxon>Choanoflagellata</taxon>
        <taxon>Craspedida</taxon>
        <taxon>Salpingoecidae</taxon>
        <taxon>Salpingoeca</taxon>
    </lineage>
</organism>
<dbReference type="PANTHER" id="PTHR13280:SF17">
    <property type="entry name" value="KRUEPPEL TARGET AT 95D, ISOFORM A"/>
    <property type="match status" value="1"/>
</dbReference>
<dbReference type="RefSeq" id="XP_004997407.1">
    <property type="nucleotide sequence ID" value="XM_004997350.1"/>
</dbReference>
<protein>
    <recommendedName>
        <fullName evidence="4">Phosphofurin acidic cluster sorting protein 1/2 N-terminal C2 domain-containing protein</fullName>
    </recommendedName>
</protein>
<dbReference type="STRING" id="946362.F2U0B8"/>
<feature type="compositionally biased region" description="Low complexity" evidence="3">
    <location>
        <begin position="347"/>
        <end position="377"/>
    </location>
</feature>
<dbReference type="AlphaFoldDB" id="F2U0B8"/>
<dbReference type="InterPro" id="IPR019381">
    <property type="entry name" value="PACS1/2_C"/>
</dbReference>
<keyword evidence="6" id="KW-1185">Reference proteome</keyword>
<reference evidence="5" key="1">
    <citation type="submission" date="2009-08" db="EMBL/GenBank/DDBJ databases">
        <title>Annotation of Salpingoeca rosetta.</title>
        <authorList>
            <consortium name="The Broad Institute Genome Sequencing Platform"/>
            <person name="Russ C."/>
            <person name="Cuomo C."/>
            <person name="Burger G."/>
            <person name="Gray M.W."/>
            <person name="Holland P.W.H."/>
            <person name="King N."/>
            <person name="Lang F.B.F."/>
            <person name="Roger A.J."/>
            <person name="Ruiz-Trillo I."/>
            <person name="Young S.K."/>
            <person name="Zeng Q."/>
            <person name="Gargeya S."/>
            <person name="Alvarado L."/>
            <person name="Berlin A."/>
            <person name="Chapman S.B."/>
            <person name="Chen Z."/>
            <person name="Freedman E."/>
            <person name="Gellesch M."/>
            <person name="Goldberg J."/>
            <person name="Griggs A."/>
            <person name="Gujja S."/>
            <person name="Heilman E."/>
            <person name="Heiman D."/>
            <person name="Howarth C."/>
            <person name="Mehta T."/>
            <person name="Neiman D."/>
            <person name="Pearson M."/>
            <person name="Roberts A."/>
            <person name="Saif S."/>
            <person name="Shea T."/>
            <person name="Shenoy N."/>
            <person name="Sisk P."/>
            <person name="Stolte C."/>
            <person name="Sykes S."/>
            <person name="White J."/>
            <person name="Yandava C."/>
            <person name="Haas B."/>
            <person name="Nusbaum C."/>
            <person name="Birren B."/>
        </authorList>
    </citation>
    <scope>NUCLEOTIDE SEQUENCE [LARGE SCALE GENOMIC DNA]</scope>
    <source>
        <strain evidence="5">ATCC 50818</strain>
    </source>
</reference>
<evidence type="ECO:0000259" key="4">
    <source>
        <dbReference type="Pfam" id="PF25332"/>
    </source>
</evidence>
<feature type="region of interest" description="Disordered" evidence="3">
    <location>
        <begin position="181"/>
        <end position="221"/>
    </location>
</feature>
<dbReference type="Proteomes" id="UP000007799">
    <property type="component" value="Unassembled WGS sequence"/>
</dbReference>
<feature type="compositionally biased region" description="Acidic residues" evidence="3">
    <location>
        <begin position="254"/>
        <end position="266"/>
    </location>
</feature>
<dbReference type="PANTHER" id="PTHR13280">
    <property type="entry name" value="PHOSPHOFURIN ACIDIC CLUSTER SORTING PROTEIN"/>
    <property type="match status" value="1"/>
</dbReference>
<dbReference type="InParanoid" id="F2U0B8"/>
<feature type="region of interest" description="Disordered" evidence="3">
    <location>
        <begin position="233"/>
        <end position="266"/>
    </location>
</feature>
<keyword evidence="2" id="KW-0597">Phosphoprotein</keyword>
<evidence type="ECO:0000256" key="3">
    <source>
        <dbReference type="SAM" id="MobiDB-lite"/>
    </source>
</evidence>
<feature type="compositionally biased region" description="Acidic residues" evidence="3">
    <location>
        <begin position="189"/>
        <end position="205"/>
    </location>
</feature>
<evidence type="ECO:0000313" key="5">
    <source>
        <dbReference type="EMBL" id="EGD80846.1"/>
    </source>
</evidence>
<feature type="region of interest" description="Disordered" evidence="3">
    <location>
        <begin position="316"/>
        <end position="463"/>
    </location>
</feature>
<dbReference type="EMBL" id="GL832958">
    <property type="protein sequence ID" value="EGD80846.1"/>
    <property type="molecule type" value="Genomic_DNA"/>
</dbReference>
<evidence type="ECO:0000256" key="1">
    <source>
        <dbReference type="ARBA" id="ARBA00008590"/>
    </source>
</evidence>